<dbReference type="InterPro" id="IPR011856">
    <property type="entry name" value="tRNA_endonuc-like_dom_sf"/>
</dbReference>
<reference evidence="5 6" key="1">
    <citation type="submission" date="2018-08" db="EMBL/GenBank/DDBJ databases">
        <title>Murine metabolic-syndrome-specific gut microbial biobank.</title>
        <authorList>
            <person name="Liu C."/>
        </authorList>
    </citation>
    <scope>NUCLEOTIDE SEQUENCE [LARGE SCALE GENOMIC DNA]</scope>
    <source>
        <strain evidence="5 6">28</strain>
    </source>
</reference>
<keyword evidence="3" id="KW-0378">Hydrolase</keyword>
<dbReference type="Pfam" id="PF08774">
    <property type="entry name" value="VRR_NUC"/>
    <property type="match status" value="1"/>
</dbReference>
<dbReference type="RefSeq" id="WP_160202441.1">
    <property type="nucleotide sequence ID" value="NZ_QXWK01000020.1"/>
</dbReference>
<comment type="cofactor">
    <cofactor evidence="1">
        <name>Mg(2+)</name>
        <dbReference type="ChEBI" id="CHEBI:18420"/>
    </cofactor>
</comment>
<evidence type="ECO:0000259" key="4">
    <source>
        <dbReference type="SMART" id="SM00990"/>
    </source>
</evidence>
<dbReference type="InterPro" id="IPR014883">
    <property type="entry name" value="VRR_NUC"/>
</dbReference>
<proteinExistence type="predicted"/>
<evidence type="ECO:0000313" key="6">
    <source>
        <dbReference type="Proteomes" id="UP000446866"/>
    </source>
</evidence>
<name>A0A845QN53_9FIRM</name>
<sequence length="107" mass="12155">MKERDIEKILVSEVKKLGGRAYKWVSPGNDGVPDRIVIFPQRMPIFVELKATGGKLSRLQELQIMRLSELGQDVRVVTGVHGLILFFSSLGHQEVSYKLLKKYESEV</sequence>
<dbReference type="GO" id="GO:0004518">
    <property type="term" value="F:nuclease activity"/>
    <property type="evidence" value="ECO:0007669"/>
    <property type="project" value="UniProtKB-KW"/>
</dbReference>
<dbReference type="SMART" id="SM00990">
    <property type="entry name" value="VRR_NUC"/>
    <property type="match status" value="1"/>
</dbReference>
<gene>
    <name evidence="5" type="ORF">D0435_10860</name>
</gene>
<dbReference type="GO" id="GO:0003676">
    <property type="term" value="F:nucleic acid binding"/>
    <property type="evidence" value="ECO:0007669"/>
    <property type="project" value="InterPro"/>
</dbReference>
<dbReference type="Gene3D" id="3.40.1350.10">
    <property type="match status" value="1"/>
</dbReference>
<comment type="caution">
    <text evidence="5">The sequence shown here is derived from an EMBL/GenBank/DDBJ whole genome shotgun (WGS) entry which is preliminary data.</text>
</comment>
<dbReference type="Proteomes" id="UP000446866">
    <property type="component" value="Unassembled WGS sequence"/>
</dbReference>
<protein>
    <submittedName>
        <fullName evidence="5">VRR-NUC domain-containing protein</fullName>
    </submittedName>
</protein>
<evidence type="ECO:0000256" key="3">
    <source>
        <dbReference type="ARBA" id="ARBA00022801"/>
    </source>
</evidence>
<dbReference type="GO" id="GO:0016788">
    <property type="term" value="F:hydrolase activity, acting on ester bonds"/>
    <property type="evidence" value="ECO:0007669"/>
    <property type="project" value="InterPro"/>
</dbReference>
<feature type="domain" description="VRR-NUC" evidence="4">
    <location>
        <begin position="1"/>
        <end position="81"/>
    </location>
</feature>
<keyword evidence="6" id="KW-1185">Reference proteome</keyword>
<evidence type="ECO:0000313" key="5">
    <source>
        <dbReference type="EMBL" id="NBH62153.1"/>
    </source>
</evidence>
<evidence type="ECO:0000256" key="2">
    <source>
        <dbReference type="ARBA" id="ARBA00022722"/>
    </source>
</evidence>
<evidence type="ECO:0000256" key="1">
    <source>
        <dbReference type="ARBA" id="ARBA00001946"/>
    </source>
</evidence>
<dbReference type="EMBL" id="QXWK01000020">
    <property type="protein sequence ID" value="NBH62153.1"/>
    <property type="molecule type" value="Genomic_DNA"/>
</dbReference>
<organism evidence="5 6">
    <name type="scientific">Anaerotruncus colihominis</name>
    <dbReference type="NCBI Taxonomy" id="169435"/>
    <lineage>
        <taxon>Bacteria</taxon>
        <taxon>Bacillati</taxon>
        <taxon>Bacillota</taxon>
        <taxon>Clostridia</taxon>
        <taxon>Eubacteriales</taxon>
        <taxon>Oscillospiraceae</taxon>
        <taxon>Anaerotruncus</taxon>
    </lineage>
</organism>
<dbReference type="AlphaFoldDB" id="A0A845QN53"/>
<keyword evidence="2" id="KW-0540">Nuclease</keyword>
<accession>A0A845QN53</accession>